<dbReference type="PROSITE" id="PS50985">
    <property type="entry name" value="GRAS"/>
    <property type="match status" value="1"/>
</dbReference>
<dbReference type="Pfam" id="PF03514">
    <property type="entry name" value="GRAS"/>
    <property type="match status" value="1"/>
</dbReference>
<evidence type="ECO:0000256" key="4">
    <source>
        <dbReference type="SAM" id="MobiDB-lite"/>
    </source>
</evidence>
<name>A0A6P6XBE7_COFAR</name>
<proteinExistence type="inferred from homology"/>
<feature type="compositionally biased region" description="Polar residues" evidence="4">
    <location>
        <begin position="147"/>
        <end position="162"/>
    </location>
</feature>
<dbReference type="RefSeq" id="XP_027124196.1">
    <property type="nucleotide sequence ID" value="XM_027268395.2"/>
</dbReference>
<comment type="similarity">
    <text evidence="3">Belongs to the GRAS family.</text>
</comment>
<evidence type="ECO:0000313" key="5">
    <source>
        <dbReference type="Proteomes" id="UP001652660"/>
    </source>
</evidence>
<evidence type="ECO:0000256" key="3">
    <source>
        <dbReference type="PROSITE-ProRule" id="PRU01191"/>
    </source>
</evidence>
<evidence type="ECO:0000313" key="6">
    <source>
        <dbReference type="RefSeq" id="XP_027124196.1"/>
    </source>
</evidence>
<keyword evidence="1" id="KW-0805">Transcription regulation</keyword>
<keyword evidence="5" id="KW-1185">Reference proteome</keyword>
<dbReference type="AlphaFoldDB" id="A0A6P6XBE7"/>
<dbReference type="PANTHER" id="PTHR31636">
    <property type="entry name" value="OSJNBA0084A10.13 PROTEIN-RELATED"/>
    <property type="match status" value="1"/>
</dbReference>
<feature type="compositionally biased region" description="Acidic residues" evidence="4">
    <location>
        <begin position="1"/>
        <end position="10"/>
    </location>
</feature>
<feature type="region of interest" description="Disordered" evidence="4">
    <location>
        <begin position="143"/>
        <end position="162"/>
    </location>
</feature>
<dbReference type="OrthoDB" id="770224at2759"/>
<feature type="region of interest" description="Leucine repeat II (LRII)" evidence="3">
    <location>
        <begin position="371"/>
        <end position="403"/>
    </location>
</feature>
<keyword evidence="2" id="KW-0804">Transcription</keyword>
<reference evidence="6" key="2">
    <citation type="submission" date="2025-08" db="UniProtKB">
        <authorList>
            <consortium name="RefSeq"/>
        </authorList>
    </citation>
    <scope>IDENTIFICATION</scope>
    <source>
        <tissue evidence="6">Leaves</tissue>
    </source>
</reference>
<gene>
    <name evidence="6" type="primary">LOC113740880</name>
</gene>
<organism evidence="5 6">
    <name type="scientific">Coffea arabica</name>
    <name type="common">Arabian coffee</name>
    <dbReference type="NCBI Taxonomy" id="13443"/>
    <lineage>
        <taxon>Eukaryota</taxon>
        <taxon>Viridiplantae</taxon>
        <taxon>Streptophyta</taxon>
        <taxon>Embryophyta</taxon>
        <taxon>Tracheophyta</taxon>
        <taxon>Spermatophyta</taxon>
        <taxon>Magnoliopsida</taxon>
        <taxon>eudicotyledons</taxon>
        <taxon>Gunneridae</taxon>
        <taxon>Pentapetalae</taxon>
        <taxon>asterids</taxon>
        <taxon>lamiids</taxon>
        <taxon>Gentianales</taxon>
        <taxon>Rubiaceae</taxon>
        <taxon>Ixoroideae</taxon>
        <taxon>Gardenieae complex</taxon>
        <taxon>Bertiereae - Coffeeae clade</taxon>
        <taxon>Coffeeae</taxon>
        <taxon>Coffea</taxon>
    </lineage>
</organism>
<accession>A0A6P6XBE7</accession>
<protein>
    <submittedName>
        <fullName evidence="6">DELLA protein RGL1-like</fullName>
    </submittedName>
</protein>
<evidence type="ECO:0000256" key="1">
    <source>
        <dbReference type="ARBA" id="ARBA00023015"/>
    </source>
</evidence>
<feature type="region of interest" description="SAW" evidence="3">
    <location>
        <begin position="506"/>
        <end position="582"/>
    </location>
</feature>
<reference evidence="5" key="1">
    <citation type="journal article" date="2025" name="Foods">
        <title>Unveiling the Microbial Signatures of Arabica Coffee Cherries: Insights into Ripeness Specific Diversity, Functional Traits, and Implications for Quality and Safety.</title>
        <authorList>
            <consortium name="RefSeq"/>
            <person name="Tenea G.N."/>
            <person name="Cifuentes V."/>
            <person name="Reyes P."/>
            <person name="Cevallos-Vallejos M."/>
        </authorList>
    </citation>
    <scope>NUCLEOTIDE SEQUENCE [LARGE SCALE GENOMIC DNA]</scope>
</reference>
<dbReference type="InterPro" id="IPR005202">
    <property type="entry name" value="TF_GRAS"/>
</dbReference>
<sequence length="584" mass="65845">MEDYEADEQEANGGKKQRQPPQPPDTDWFDVEDNSLYGLYQQQNNPTPSKVAFLEGGQQATSTPPQFNWVQNDFQHLVSTPAVHSFQPIYDQATAKNNEQPQQQRLPETGGKWQQLKGKTHSFTLASLELLSNYGKGFKNAAREDQNWSNDSPTNIDQDSSQGRRLSLGEIIRAAGARYIQFSTKNVDGFSGLIHPYASAITDISVAETADVELVQFLLIAAECVGHKKFDLASGLITRCLCIASDSGNAAQRIVFHFAEALQHRIDMQTGKITPERIIERFAYARNLELDFNLSFLACHQAIPFTQVTQFAAMQAVIDNVKSATKIHLVDLHIRSGVQWTVLMQALVERDDRPALRITAVGTMNKQRMEETGKRLISFAQSLNLSLSFNVVMVSDMEELKEDMLSKAPDEAVAVYSPLILRTMISKPESLRNVIKVIRRMKPAVVVVTEVEANHNSPLFISRFTESLFFYSAFFDCLEDCMERNNEHRKTIEGIYLGEGIRNMVGSEGDKRCTRNVMIDVWREFFTRYGMVEVELSHSSLQQANMILKKFHKASSCNLINTGKGIVIGWKGTPIHSLTTWKFM</sequence>
<evidence type="ECO:0000256" key="2">
    <source>
        <dbReference type="ARBA" id="ARBA00023163"/>
    </source>
</evidence>
<dbReference type="Proteomes" id="UP001652660">
    <property type="component" value="Chromosome 1e"/>
</dbReference>
<dbReference type="GeneID" id="113740880"/>
<feature type="region of interest" description="Disordered" evidence="4">
    <location>
        <begin position="1"/>
        <end position="31"/>
    </location>
</feature>
<comment type="caution">
    <text evidence="3">Lacks conserved residue(s) required for the propagation of feature annotation.</text>
</comment>